<dbReference type="InterPro" id="IPR036291">
    <property type="entry name" value="NAD(P)-bd_dom_sf"/>
</dbReference>
<dbReference type="Gene3D" id="3.40.50.720">
    <property type="entry name" value="NAD(P)-binding Rossmann-like Domain"/>
    <property type="match status" value="1"/>
</dbReference>
<dbReference type="InterPro" id="IPR023401">
    <property type="entry name" value="ODC_N"/>
</dbReference>
<name>A0A4V2S843_9PSEU</name>
<dbReference type="EMBL" id="SLWS01000002">
    <property type="protein sequence ID" value="TCO62350.1"/>
    <property type="molecule type" value="Genomic_DNA"/>
</dbReference>
<gene>
    <name evidence="1" type="ORF">EV192_102487</name>
</gene>
<proteinExistence type="predicted"/>
<evidence type="ECO:0000313" key="2">
    <source>
        <dbReference type="Proteomes" id="UP000295680"/>
    </source>
</evidence>
<dbReference type="RefSeq" id="WP_132114051.1">
    <property type="nucleotide sequence ID" value="NZ_SLWS01000002.1"/>
</dbReference>
<protein>
    <submittedName>
        <fullName evidence="1">Ornithine cyclodeaminase/mu-crystallin family protein</fullName>
    </submittedName>
</protein>
<evidence type="ECO:0000313" key="1">
    <source>
        <dbReference type="EMBL" id="TCO62350.1"/>
    </source>
</evidence>
<accession>A0A4V2S843</accession>
<organism evidence="1 2">
    <name type="scientific">Actinocrispum wychmicini</name>
    <dbReference type="NCBI Taxonomy" id="1213861"/>
    <lineage>
        <taxon>Bacteria</taxon>
        <taxon>Bacillati</taxon>
        <taxon>Actinomycetota</taxon>
        <taxon>Actinomycetes</taxon>
        <taxon>Pseudonocardiales</taxon>
        <taxon>Pseudonocardiaceae</taxon>
        <taxon>Actinocrispum</taxon>
    </lineage>
</organism>
<dbReference type="Gene3D" id="3.30.1780.10">
    <property type="entry name" value="ornithine cyclodeaminase, domain 1"/>
    <property type="match status" value="1"/>
</dbReference>
<keyword evidence="2" id="KW-1185">Reference proteome</keyword>
<sequence>MAGPVTQFAVDELWRVLDDVDPVDVLSGELCSTPLSAFPAEVSRAVRAAAFAVLAGRVMLVPGAVTVGVIGSGLAAELSVSVIARHLPDVVHVAVHKGHLGARVQDQLDLDGIDVAVPGEISDAVFGASFVVVTDALATGLPRRLAKGAVLVNTSGVDVPTQVDQVYAAADLRQVLAGTRPGRRRIDDVVLVEDRFDAVLADYSSARRKSG</sequence>
<dbReference type="SUPFAM" id="SSF51735">
    <property type="entry name" value="NAD(P)-binding Rossmann-fold domains"/>
    <property type="match status" value="1"/>
</dbReference>
<reference evidence="1 2" key="1">
    <citation type="submission" date="2019-03" db="EMBL/GenBank/DDBJ databases">
        <title>Genomic Encyclopedia of Type Strains, Phase IV (KMG-IV): sequencing the most valuable type-strain genomes for metagenomic binning, comparative biology and taxonomic classification.</title>
        <authorList>
            <person name="Goeker M."/>
        </authorList>
    </citation>
    <scope>NUCLEOTIDE SEQUENCE [LARGE SCALE GENOMIC DNA]</scope>
    <source>
        <strain evidence="1 2">DSM 45934</strain>
    </source>
</reference>
<dbReference type="Proteomes" id="UP000295680">
    <property type="component" value="Unassembled WGS sequence"/>
</dbReference>
<dbReference type="OrthoDB" id="3684595at2"/>
<dbReference type="AlphaFoldDB" id="A0A4V2S843"/>
<comment type="caution">
    <text evidence="1">The sequence shown here is derived from an EMBL/GenBank/DDBJ whole genome shotgun (WGS) entry which is preliminary data.</text>
</comment>